<dbReference type="InterPro" id="IPR023631">
    <property type="entry name" value="Amidase_dom"/>
</dbReference>
<name>A0A8J3ZHU7_9ACTN</name>
<dbReference type="PANTHER" id="PTHR11895:SF7">
    <property type="entry name" value="GLUTAMYL-TRNA(GLN) AMIDOTRANSFERASE SUBUNIT A, MITOCHONDRIAL"/>
    <property type="match status" value="1"/>
</dbReference>
<evidence type="ECO:0000256" key="1">
    <source>
        <dbReference type="ARBA" id="ARBA00009199"/>
    </source>
</evidence>
<organism evidence="3 4">
    <name type="scientific">Virgisporangium aurantiacum</name>
    <dbReference type="NCBI Taxonomy" id="175570"/>
    <lineage>
        <taxon>Bacteria</taxon>
        <taxon>Bacillati</taxon>
        <taxon>Actinomycetota</taxon>
        <taxon>Actinomycetes</taxon>
        <taxon>Micromonosporales</taxon>
        <taxon>Micromonosporaceae</taxon>
        <taxon>Virgisporangium</taxon>
    </lineage>
</organism>
<dbReference type="RefSeq" id="WP_204009280.1">
    <property type="nucleotide sequence ID" value="NZ_BOPG01000089.1"/>
</dbReference>
<dbReference type="SUPFAM" id="SSF75304">
    <property type="entry name" value="Amidase signature (AS) enzymes"/>
    <property type="match status" value="1"/>
</dbReference>
<comment type="caution">
    <text evidence="3">The sequence shown here is derived from an EMBL/GenBank/DDBJ whole genome shotgun (WGS) entry which is preliminary data.</text>
</comment>
<protein>
    <submittedName>
        <fullName evidence="3">6-aminohexanoate-cyclic-dimer hydrolase</fullName>
    </submittedName>
</protein>
<dbReference type="InterPro" id="IPR000120">
    <property type="entry name" value="Amidase"/>
</dbReference>
<keyword evidence="4" id="KW-1185">Reference proteome</keyword>
<accession>A0A8J3ZHU7</accession>
<dbReference type="PROSITE" id="PS00571">
    <property type="entry name" value="AMIDASES"/>
    <property type="match status" value="1"/>
</dbReference>
<comment type="similarity">
    <text evidence="1">Belongs to the amidase family.</text>
</comment>
<dbReference type="Proteomes" id="UP000612585">
    <property type="component" value="Unassembled WGS sequence"/>
</dbReference>
<feature type="domain" description="Amidase" evidence="2">
    <location>
        <begin position="24"/>
        <end position="456"/>
    </location>
</feature>
<dbReference type="PANTHER" id="PTHR11895">
    <property type="entry name" value="TRANSAMIDASE"/>
    <property type="match status" value="1"/>
</dbReference>
<evidence type="ECO:0000313" key="3">
    <source>
        <dbReference type="EMBL" id="GIJ63202.1"/>
    </source>
</evidence>
<evidence type="ECO:0000259" key="2">
    <source>
        <dbReference type="Pfam" id="PF01425"/>
    </source>
</evidence>
<dbReference type="Gene3D" id="3.90.1300.10">
    <property type="entry name" value="Amidase signature (AS) domain"/>
    <property type="match status" value="1"/>
</dbReference>
<dbReference type="GO" id="GO:0016787">
    <property type="term" value="F:hydrolase activity"/>
    <property type="evidence" value="ECO:0007669"/>
    <property type="project" value="UniProtKB-KW"/>
</dbReference>
<gene>
    <name evidence="3" type="ORF">Vau01_107180</name>
</gene>
<sequence>MPDPFLDATAQAELVRRGEVSPRELVDEAVHRIEELNPSLNAVVIPLFDKAYNEADKVGEGPFAGVPYLLKDITMVTEGDLHAASIAGVKAAGYRSDHDSFFVQRMREAGFVLVGKTNTPELGIQPTTEPDAWGPSANPWDLSRSSGASSGGSAAAVAAGMVSIAHGNDGGGSIRMPASQCGVIGIKPTRGRISQGPTVRSDNVSGMPHEGLLAHSVRDIAGVLDVVSGRRPGDAYAAPPPLRPFLAEVGADPGRLRIGVLTHEPSGTVEIDPENVTAARKVADLLTNLGHHVSAAYPDALRKGPWPEEFMPVVAVSIMKELEFYSAAIGRELTEADVEASTWEVARMGQQVTASMYSDGVDALRQRATEIETWWEDDGWDLLLTPTTPVPPPELGLLKATVDDPLTMDLDVLTLLTVPYNITGQPAISLPVHVNADGLPIGAHLVAAYGREDVLLRVSAQIEAGLPWADKHPPVRPR</sequence>
<dbReference type="InterPro" id="IPR020556">
    <property type="entry name" value="Amidase_CS"/>
</dbReference>
<dbReference type="InterPro" id="IPR036928">
    <property type="entry name" value="AS_sf"/>
</dbReference>
<reference evidence="3" key="1">
    <citation type="submission" date="2021-01" db="EMBL/GenBank/DDBJ databases">
        <title>Whole genome shotgun sequence of Virgisporangium aurantiacum NBRC 16421.</title>
        <authorList>
            <person name="Komaki H."/>
            <person name="Tamura T."/>
        </authorList>
    </citation>
    <scope>NUCLEOTIDE SEQUENCE</scope>
    <source>
        <strain evidence="3">NBRC 16421</strain>
    </source>
</reference>
<dbReference type="Pfam" id="PF01425">
    <property type="entry name" value="Amidase"/>
    <property type="match status" value="1"/>
</dbReference>
<evidence type="ECO:0000313" key="4">
    <source>
        <dbReference type="Proteomes" id="UP000612585"/>
    </source>
</evidence>
<proteinExistence type="inferred from homology"/>
<dbReference type="EMBL" id="BOPG01000089">
    <property type="protein sequence ID" value="GIJ63202.1"/>
    <property type="molecule type" value="Genomic_DNA"/>
</dbReference>
<keyword evidence="3" id="KW-0378">Hydrolase</keyword>
<dbReference type="AlphaFoldDB" id="A0A8J3ZHU7"/>